<sequence>MGLYPPVGLILVHGLRNERNFLRISRGILPADIRRTVRGGVVVQQNIKRILGFLQEYALDGSGNKRRVVMRRQYDRDQRGCPFHASLRHC</sequence>
<organism evidence="1">
    <name type="scientific">bioreactor metagenome</name>
    <dbReference type="NCBI Taxonomy" id="1076179"/>
    <lineage>
        <taxon>unclassified sequences</taxon>
        <taxon>metagenomes</taxon>
        <taxon>ecological metagenomes</taxon>
    </lineage>
</organism>
<name>A0A644YGK6_9ZZZZ</name>
<reference evidence="1" key="1">
    <citation type="submission" date="2019-08" db="EMBL/GenBank/DDBJ databases">
        <authorList>
            <person name="Kucharzyk K."/>
            <person name="Murdoch R.W."/>
            <person name="Higgins S."/>
            <person name="Loffler F."/>
        </authorList>
    </citation>
    <scope>NUCLEOTIDE SEQUENCE</scope>
</reference>
<comment type="caution">
    <text evidence="1">The sequence shown here is derived from an EMBL/GenBank/DDBJ whole genome shotgun (WGS) entry which is preliminary data.</text>
</comment>
<accession>A0A644YGK6</accession>
<proteinExistence type="predicted"/>
<evidence type="ECO:0000313" key="1">
    <source>
        <dbReference type="EMBL" id="MPM25623.1"/>
    </source>
</evidence>
<dbReference type="EMBL" id="VSSQ01004539">
    <property type="protein sequence ID" value="MPM25623.1"/>
    <property type="molecule type" value="Genomic_DNA"/>
</dbReference>
<dbReference type="AlphaFoldDB" id="A0A644YGK6"/>
<gene>
    <name evidence="1" type="ORF">SDC9_72120</name>
</gene>
<protein>
    <submittedName>
        <fullName evidence="1">Uncharacterized protein</fullName>
    </submittedName>
</protein>